<reference evidence="1" key="1">
    <citation type="submission" date="2024-07" db="EMBL/GenBank/DDBJ databases">
        <title>Metagenome and Metagenome-Assembled Genomes of Archaea from a hot spring from the geothermal field of Los Azufres, Mexico.</title>
        <authorList>
            <person name="Marin-Paredes R."/>
            <person name="Martinez-Romero E."/>
            <person name="Servin-Garciduenas L.E."/>
        </authorList>
    </citation>
    <scope>NUCLEOTIDE SEQUENCE</scope>
</reference>
<dbReference type="EMBL" id="JZWT02000002">
    <property type="protein sequence ID" value="MFB6489803.1"/>
    <property type="molecule type" value="Genomic_DNA"/>
</dbReference>
<gene>
    <name evidence="1" type="ORF">TU35_000915</name>
</gene>
<comment type="caution">
    <text evidence="1">The sequence shown here is derived from an EMBL/GenBank/DDBJ whole genome shotgun (WGS) entry which is preliminary data.</text>
</comment>
<sequence>MRYIEALFRDYYRRAQLEVPDIERREFAWLTRDGAMVRHRSFKGVEELRSFCAKEAPLGVYYSVALYSDPGNKDMEAKGWLGADLVFDIDGDHLDTPACRGMELLTLRCLEDAKEEAIKLLEALDNELGLAGEAVYSGHRGFHVHVRDPEVRGLDSGERRRLVDFITARGLDLSKFVVRGRRGVENLLEEAVGSLRRIMMGREDGNYAIHIDEVVTADVHRLIRLPRSLNNKTAFITLPLSKSDLDKPAEEIVERAIAFRKGSISVTFKKPVGEVLWEKINRGVGEEAVLPAYMAIYLYLQGYVDLNGVR</sequence>
<accession>A0ACC6UYC7</accession>
<organism evidence="1 2">
    <name type="scientific">Thermoproteus sp. AZ2</name>
    <dbReference type="NCBI Taxonomy" id="1609232"/>
    <lineage>
        <taxon>Archaea</taxon>
        <taxon>Thermoproteota</taxon>
        <taxon>Thermoprotei</taxon>
        <taxon>Thermoproteales</taxon>
        <taxon>Thermoproteaceae</taxon>
        <taxon>Thermoproteus</taxon>
    </lineage>
</organism>
<protein>
    <submittedName>
        <fullName evidence="1">DNA primase small subunit domain-containing protein</fullName>
    </submittedName>
</protein>
<proteinExistence type="predicted"/>
<evidence type="ECO:0000313" key="2">
    <source>
        <dbReference type="Proteomes" id="UP000033636"/>
    </source>
</evidence>
<evidence type="ECO:0000313" key="1">
    <source>
        <dbReference type="EMBL" id="MFB6489803.1"/>
    </source>
</evidence>
<name>A0ACC6UYC7_9CREN</name>
<dbReference type="Proteomes" id="UP000033636">
    <property type="component" value="Unassembled WGS sequence"/>
</dbReference>